<organism evidence="1 2">
    <name type="scientific">Salinirubrum litoreum</name>
    <dbReference type="NCBI Taxonomy" id="1126234"/>
    <lineage>
        <taxon>Archaea</taxon>
        <taxon>Methanobacteriati</taxon>
        <taxon>Methanobacteriota</taxon>
        <taxon>Stenosarchaea group</taxon>
        <taxon>Halobacteria</taxon>
        <taxon>Halobacteriales</taxon>
        <taxon>Haloferacaceae</taxon>
        <taxon>Salinirubrum</taxon>
    </lineage>
</organism>
<dbReference type="InterPro" id="IPR029058">
    <property type="entry name" value="AB_hydrolase_fold"/>
</dbReference>
<dbReference type="InterPro" id="IPR006311">
    <property type="entry name" value="TAT_signal"/>
</dbReference>
<gene>
    <name evidence="1" type="ORF">ACFPJ5_04030</name>
</gene>
<dbReference type="Gene3D" id="3.40.50.1820">
    <property type="entry name" value="alpha/beta hydrolase"/>
    <property type="match status" value="1"/>
</dbReference>
<dbReference type="AlphaFoldDB" id="A0ABD5R8N4"/>
<dbReference type="PANTHER" id="PTHR32015">
    <property type="entry name" value="FASTING INDUCED LIPASE"/>
    <property type="match status" value="1"/>
</dbReference>
<dbReference type="RefSeq" id="WP_227228547.1">
    <property type="nucleotide sequence ID" value="NZ_JAJCVJ010000001.1"/>
</dbReference>
<dbReference type="Proteomes" id="UP001596201">
    <property type="component" value="Unassembled WGS sequence"/>
</dbReference>
<dbReference type="Pfam" id="PF01674">
    <property type="entry name" value="Lipase_2"/>
    <property type="match status" value="1"/>
</dbReference>
<dbReference type="PROSITE" id="PS51318">
    <property type="entry name" value="TAT"/>
    <property type="match status" value="1"/>
</dbReference>
<evidence type="ECO:0000313" key="1">
    <source>
        <dbReference type="EMBL" id="MFC5366093.1"/>
    </source>
</evidence>
<comment type="caution">
    <text evidence="1">The sequence shown here is derived from an EMBL/GenBank/DDBJ whole genome shotgun (WGS) entry which is preliminary data.</text>
</comment>
<protein>
    <submittedName>
        <fullName evidence="1">Esterase/lipase family protein</fullName>
    </submittedName>
</protein>
<keyword evidence="2" id="KW-1185">Reference proteome</keyword>
<sequence>MGRADMLHGLIEAGRDVLGLDAGEDGSGTTEAVDSAPRRQFLRRTGEASAVGVVGAATLSGGATAAGTLCDRARTDDSALPWDAGGAYGGWGGADYFGTGGGISRAPTVFVHGNTGDACNFSGHADYLRARGWSGDELWSITFREATSSHADMAEQLDDFVANVRAETGASRVNLVSHSLGVTGTRVWMEAYDRFDWVDEWVGLAGANHGVCNCPGCVDTTVFGSDLGEPCQFIAVQCFGVPGHPLYDINLPTETPGGVTYRTVRGYYDALYYCNVYSPYLSGADNNLVFADHLGVLESSETKEMVANWVA</sequence>
<name>A0ABD5R8N4_9EURY</name>
<accession>A0ABD5R8N4</accession>
<proteinExistence type="predicted"/>
<evidence type="ECO:0000313" key="2">
    <source>
        <dbReference type="Proteomes" id="UP001596201"/>
    </source>
</evidence>
<dbReference type="InterPro" id="IPR002918">
    <property type="entry name" value="Lipase_EstA/Esterase_EstB"/>
</dbReference>
<dbReference type="EMBL" id="JBHSKX010000001">
    <property type="protein sequence ID" value="MFC5366093.1"/>
    <property type="molecule type" value="Genomic_DNA"/>
</dbReference>
<reference evidence="1 2" key="1">
    <citation type="journal article" date="2019" name="Int. J. Syst. Evol. Microbiol.">
        <title>The Global Catalogue of Microorganisms (GCM) 10K type strain sequencing project: providing services to taxonomists for standard genome sequencing and annotation.</title>
        <authorList>
            <consortium name="The Broad Institute Genomics Platform"/>
            <consortium name="The Broad Institute Genome Sequencing Center for Infectious Disease"/>
            <person name="Wu L."/>
            <person name="Ma J."/>
        </authorList>
    </citation>
    <scope>NUCLEOTIDE SEQUENCE [LARGE SCALE GENOMIC DNA]</scope>
    <source>
        <strain evidence="1 2">CGMCC 1.12237</strain>
    </source>
</reference>
<dbReference type="SUPFAM" id="SSF53474">
    <property type="entry name" value="alpha/beta-Hydrolases"/>
    <property type="match status" value="1"/>
</dbReference>
<dbReference type="PANTHER" id="PTHR32015:SF1">
    <property type="entry name" value="LIPASE"/>
    <property type="match status" value="1"/>
</dbReference>